<comment type="similarity">
    <text evidence="2">Belongs to the YajC family.</text>
</comment>
<name>A0ABS7WP18_9BACT</name>
<dbReference type="SMART" id="SM01323">
    <property type="entry name" value="YajC"/>
    <property type="match status" value="1"/>
</dbReference>
<evidence type="ECO:0000256" key="7">
    <source>
        <dbReference type="ARBA" id="ARBA00022927"/>
    </source>
</evidence>
<dbReference type="PANTHER" id="PTHR33909:SF1">
    <property type="entry name" value="SEC TRANSLOCON ACCESSORY COMPLEX SUBUNIT YAJC"/>
    <property type="match status" value="1"/>
</dbReference>
<evidence type="ECO:0000256" key="5">
    <source>
        <dbReference type="ARBA" id="ARBA00022475"/>
    </source>
</evidence>
<comment type="caution">
    <text evidence="12">The sequence shown here is derived from an EMBL/GenBank/DDBJ whole genome shotgun (WGS) entry which is preliminary data.</text>
</comment>
<evidence type="ECO:0000313" key="12">
    <source>
        <dbReference type="EMBL" id="MBZ7986520.1"/>
    </source>
</evidence>
<gene>
    <name evidence="12" type="primary">yajC</name>
    <name evidence="12" type="ORF">AVCANL283_00140</name>
</gene>
<keyword evidence="5" id="KW-1003">Cell membrane</keyword>
<evidence type="ECO:0000256" key="9">
    <source>
        <dbReference type="ARBA" id="ARBA00023010"/>
    </source>
</evidence>
<dbReference type="NCBIfam" id="TIGR00739">
    <property type="entry name" value="yajC"/>
    <property type="match status" value="1"/>
</dbReference>
<evidence type="ECO:0000256" key="2">
    <source>
        <dbReference type="ARBA" id="ARBA00006742"/>
    </source>
</evidence>
<evidence type="ECO:0000313" key="13">
    <source>
        <dbReference type="Proteomes" id="UP000786183"/>
    </source>
</evidence>
<keyword evidence="4" id="KW-0813">Transport</keyword>
<dbReference type="EMBL" id="JACGBB010000001">
    <property type="protein sequence ID" value="MBZ7986520.1"/>
    <property type="molecule type" value="Genomic_DNA"/>
</dbReference>
<keyword evidence="13" id="KW-1185">Reference proteome</keyword>
<organism evidence="12 13">
    <name type="scientific">Campylobacter canadensis</name>
    <dbReference type="NCBI Taxonomy" id="449520"/>
    <lineage>
        <taxon>Bacteria</taxon>
        <taxon>Pseudomonadati</taxon>
        <taxon>Campylobacterota</taxon>
        <taxon>Epsilonproteobacteria</taxon>
        <taxon>Campylobacterales</taxon>
        <taxon>Campylobacteraceae</taxon>
        <taxon>Campylobacter</taxon>
    </lineage>
</organism>
<keyword evidence="7" id="KW-0653">Protein transport</keyword>
<proteinExistence type="inferred from homology"/>
<reference evidence="12 13" key="1">
    <citation type="submission" date="2020-07" db="EMBL/GenBank/DDBJ databases">
        <title>Transfer of Campylobacter canadensis to the novel genus Avispirillum gen. nov., that also includes two novel species recovered from migratory waterfowl: Avispirillum anseris sp. nov. and Avispirillum brantae sp. nov.</title>
        <authorList>
            <person name="Miller W.G."/>
            <person name="Chapman M.H."/>
            <person name="Yee E."/>
            <person name="Inglis G.D."/>
        </authorList>
    </citation>
    <scope>NUCLEOTIDE SEQUENCE [LARGE SCALE GENOMIC DNA]</scope>
    <source>
        <strain evidence="12 13">L283</strain>
    </source>
</reference>
<dbReference type="Proteomes" id="UP000786183">
    <property type="component" value="Unassembled WGS sequence"/>
</dbReference>
<comment type="subcellular location">
    <subcellularLocation>
        <location evidence="1">Cell membrane</location>
        <topology evidence="1">Single-pass membrane protein</topology>
    </subcellularLocation>
</comment>
<evidence type="ECO:0000256" key="3">
    <source>
        <dbReference type="ARBA" id="ARBA00014962"/>
    </source>
</evidence>
<dbReference type="PRINTS" id="PR01853">
    <property type="entry name" value="YAJCTRNLCASE"/>
</dbReference>
<evidence type="ECO:0000256" key="8">
    <source>
        <dbReference type="ARBA" id="ARBA00022989"/>
    </source>
</evidence>
<dbReference type="InterPro" id="IPR003849">
    <property type="entry name" value="Preprotein_translocase_YajC"/>
</dbReference>
<keyword evidence="6 11" id="KW-0812">Transmembrane</keyword>
<keyword evidence="10 11" id="KW-0472">Membrane</keyword>
<evidence type="ECO:0000256" key="11">
    <source>
        <dbReference type="SAM" id="Phobius"/>
    </source>
</evidence>
<accession>A0ABS7WP18</accession>
<dbReference type="RefSeq" id="WP_172232137.1">
    <property type="nucleotide sequence ID" value="NZ_CP035946.1"/>
</dbReference>
<evidence type="ECO:0000256" key="6">
    <source>
        <dbReference type="ARBA" id="ARBA00022692"/>
    </source>
</evidence>
<feature type="transmembrane region" description="Helical" evidence="11">
    <location>
        <begin position="6"/>
        <end position="25"/>
    </location>
</feature>
<keyword evidence="9" id="KW-0811">Translocation</keyword>
<evidence type="ECO:0000256" key="4">
    <source>
        <dbReference type="ARBA" id="ARBA00022448"/>
    </source>
</evidence>
<sequence>MQNGNFFYQILPIIVFIAIFYFLLIRPQQKQQKAHQQMLNSLAKGDKIVTQGGIIAEVVKVEDDHLKIRLNDDVVVKLDRNFVLRKIDETAKEVVKK</sequence>
<protein>
    <recommendedName>
        <fullName evidence="3">Sec translocon accessory complex subunit YajC</fullName>
    </recommendedName>
</protein>
<evidence type="ECO:0000256" key="10">
    <source>
        <dbReference type="ARBA" id="ARBA00023136"/>
    </source>
</evidence>
<keyword evidence="8 11" id="KW-1133">Transmembrane helix</keyword>
<dbReference type="PANTHER" id="PTHR33909">
    <property type="entry name" value="SEC TRANSLOCON ACCESSORY COMPLEX SUBUNIT YAJC"/>
    <property type="match status" value="1"/>
</dbReference>
<evidence type="ECO:0000256" key="1">
    <source>
        <dbReference type="ARBA" id="ARBA00004162"/>
    </source>
</evidence>
<dbReference type="Pfam" id="PF02699">
    <property type="entry name" value="YajC"/>
    <property type="match status" value="1"/>
</dbReference>